<keyword evidence="4" id="KW-1185">Reference proteome</keyword>
<dbReference type="RefSeq" id="WP_378615527.1">
    <property type="nucleotide sequence ID" value="NZ_JBHSAX010000022.1"/>
</dbReference>
<protein>
    <submittedName>
        <fullName evidence="3">YdcF family protein</fullName>
    </submittedName>
</protein>
<sequence>MTAPPPEPADPAPAPGPRWPVLRRVAVGLAGLLLVIAALTAAGLPVFVHPQVDPLRPADAIVVLGGTPYERFDVGLELAERGLAPELVISASTGLNDPVMQRYCANDHPFRVSCFEPDPWTTQGEAQEIGRRAAAEHWQHIIVVTFTPHVSRARYIVGKCFGGELTMVASPSRTDLAFTAWMYLRQSAGYLRAFTEIGC</sequence>
<dbReference type="InterPro" id="IPR003848">
    <property type="entry name" value="DUF218"/>
</dbReference>
<evidence type="ECO:0000256" key="1">
    <source>
        <dbReference type="SAM" id="Phobius"/>
    </source>
</evidence>
<evidence type="ECO:0000313" key="4">
    <source>
        <dbReference type="Proteomes" id="UP001595696"/>
    </source>
</evidence>
<keyword evidence="1" id="KW-1133">Transmembrane helix</keyword>
<dbReference type="EMBL" id="JBHSAX010000022">
    <property type="protein sequence ID" value="MFC3965574.1"/>
    <property type="molecule type" value="Genomic_DNA"/>
</dbReference>
<evidence type="ECO:0000259" key="2">
    <source>
        <dbReference type="Pfam" id="PF02698"/>
    </source>
</evidence>
<proteinExistence type="predicted"/>
<feature type="transmembrane region" description="Helical" evidence="1">
    <location>
        <begin position="25"/>
        <end position="48"/>
    </location>
</feature>
<keyword evidence="1" id="KW-0472">Membrane</keyword>
<keyword evidence="1" id="KW-0812">Transmembrane</keyword>
<evidence type="ECO:0000313" key="3">
    <source>
        <dbReference type="EMBL" id="MFC3965574.1"/>
    </source>
</evidence>
<dbReference type="CDD" id="cd06259">
    <property type="entry name" value="YdcF-like"/>
    <property type="match status" value="1"/>
</dbReference>
<comment type="caution">
    <text evidence="3">The sequence shown here is derived from an EMBL/GenBank/DDBJ whole genome shotgun (WGS) entry which is preliminary data.</text>
</comment>
<organism evidence="3 4">
    <name type="scientific">Nocardia jiangsuensis</name>
    <dbReference type="NCBI Taxonomy" id="1691563"/>
    <lineage>
        <taxon>Bacteria</taxon>
        <taxon>Bacillati</taxon>
        <taxon>Actinomycetota</taxon>
        <taxon>Actinomycetes</taxon>
        <taxon>Mycobacteriales</taxon>
        <taxon>Nocardiaceae</taxon>
        <taxon>Nocardia</taxon>
    </lineage>
</organism>
<gene>
    <name evidence="3" type="ORF">ACFO0B_26585</name>
</gene>
<accession>A0ABV8E0S7</accession>
<dbReference type="Proteomes" id="UP001595696">
    <property type="component" value="Unassembled WGS sequence"/>
</dbReference>
<reference evidence="4" key="1">
    <citation type="journal article" date="2019" name="Int. J. Syst. Evol. Microbiol.">
        <title>The Global Catalogue of Microorganisms (GCM) 10K type strain sequencing project: providing services to taxonomists for standard genome sequencing and annotation.</title>
        <authorList>
            <consortium name="The Broad Institute Genomics Platform"/>
            <consortium name="The Broad Institute Genome Sequencing Center for Infectious Disease"/>
            <person name="Wu L."/>
            <person name="Ma J."/>
        </authorList>
    </citation>
    <scope>NUCLEOTIDE SEQUENCE [LARGE SCALE GENOMIC DNA]</scope>
    <source>
        <strain evidence="4">CGMCC 4.7330</strain>
    </source>
</reference>
<dbReference type="Pfam" id="PF02698">
    <property type="entry name" value="DUF218"/>
    <property type="match status" value="1"/>
</dbReference>
<feature type="domain" description="DUF218" evidence="2">
    <location>
        <begin position="59"/>
        <end position="180"/>
    </location>
</feature>
<name>A0ABV8E0S7_9NOCA</name>